<dbReference type="Proteomes" id="UP001230504">
    <property type="component" value="Unassembled WGS sequence"/>
</dbReference>
<comment type="caution">
    <text evidence="1">The sequence shown here is derived from an EMBL/GenBank/DDBJ whole genome shotgun (WGS) entry which is preliminary data.</text>
</comment>
<dbReference type="GeneID" id="85442947"/>
<accession>A0AAD8PR98</accession>
<reference evidence="1" key="1">
    <citation type="submission" date="2021-06" db="EMBL/GenBank/DDBJ databases">
        <title>Comparative genomics, transcriptomics and evolutionary studies reveal genomic signatures of adaptation to plant cell wall in hemibiotrophic fungi.</title>
        <authorList>
            <consortium name="DOE Joint Genome Institute"/>
            <person name="Baroncelli R."/>
            <person name="Diaz J.F."/>
            <person name="Benocci T."/>
            <person name="Peng M."/>
            <person name="Battaglia E."/>
            <person name="Haridas S."/>
            <person name="Andreopoulos W."/>
            <person name="Labutti K."/>
            <person name="Pangilinan J."/>
            <person name="Floch G.L."/>
            <person name="Makela M.R."/>
            <person name="Henrissat B."/>
            <person name="Grigoriev I.V."/>
            <person name="Crouch J.A."/>
            <person name="De Vries R.P."/>
            <person name="Sukno S.A."/>
            <person name="Thon M.R."/>
        </authorList>
    </citation>
    <scope>NUCLEOTIDE SEQUENCE</scope>
    <source>
        <strain evidence="1">CBS 125086</strain>
    </source>
</reference>
<organism evidence="1 2">
    <name type="scientific">Colletotrichum navitas</name>
    <dbReference type="NCBI Taxonomy" id="681940"/>
    <lineage>
        <taxon>Eukaryota</taxon>
        <taxon>Fungi</taxon>
        <taxon>Dikarya</taxon>
        <taxon>Ascomycota</taxon>
        <taxon>Pezizomycotina</taxon>
        <taxon>Sordariomycetes</taxon>
        <taxon>Hypocreomycetidae</taxon>
        <taxon>Glomerellales</taxon>
        <taxon>Glomerellaceae</taxon>
        <taxon>Colletotrichum</taxon>
        <taxon>Colletotrichum graminicola species complex</taxon>
    </lineage>
</organism>
<dbReference type="RefSeq" id="XP_060410327.1">
    <property type="nucleotide sequence ID" value="XM_060558707.1"/>
</dbReference>
<dbReference type="AlphaFoldDB" id="A0AAD8PR98"/>
<evidence type="ECO:0000313" key="1">
    <source>
        <dbReference type="EMBL" id="KAK1579176.1"/>
    </source>
</evidence>
<evidence type="ECO:0000313" key="2">
    <source>
        <dbReference type="Proteomes" id="UP001230504"/>
    </source>
</evidence>
<protein>
    <submittedName>
        <fullName evidence="1">Uncharacterized protein</fullName>
    </submittedName>
</protein>
<proteinExistence type="predicted"/>
<sequence>MPAMVLEQPRHGNPCRNYRLFIKHLDIAVGEGRGGEQSSAGCSCGLRHGLPEIPTPPLAAQGS</sequence>
<dbReference type="EMBL" id="JAHLJV010000070">
    <property type="protein sequence ID" value="KAK1579176.1"/>
    <property type="molecule type" value="Genomic_DNA"/>
</dbReference>
<keyword evidence="2" id="KW-1185">Reference proteome</keyword>
<gene>
    <name evidence="1" type="ORF">LY79DRAFT_564963</name>
</gene>
<name>A0AAD8PR98_9PEZI</name>